<evidence type="ECO:0000256" key="3">
    <source>
        <dbReference type="ARBA" id="ARBA00022475"/>
    </source>
</evidence>
<dbReference type="InterPro" id="IPR003918">
    <property type="entry name" value="NADH_UbQ_OxRdtase"/>
</dbReference>
<dbReference type="Pfam" id="PF00361">
    <property type="entry name" value="Proton_antipo_M"/>
    <property type="match status" value="1"/>
</dbReference>
<keyword evidence="3" id="KW-1003">Cell membrane</keyword>
<protein>
    <submittedName>
        <fullName evidence="10">Monovalent cation/H+ antiporter subunit D</fullName>
    </submittedName>
</protein>
<name>A0ABV8A1W4_9GAMM</name>
<comment type="caution">
    <text evidence="10">The sequence shown here is derived from an EMBL/GenBank/DDBJ whole genome shotgun (WGS) entry which is preliminary data.</text>
</comment>
<feature type="transmembrane region" description="Helical" evidence="8">
    <location>
        <begin position="304"/>
        <end position="322"/>
    </location>
</feature>
<evidence type="ECO:0000313" key="10">
    <source>
        <dbReference type="EMBL" id="MFC3853621.1"/>
    </source>
</evidence>
<dbReference type="PANTHER" id="PTHR42703">
    <property type="entry name" value="NADH DEHYDROGENASE"/>
    <property type="match status" value="1"/>
</dbReference>
<evidence type="ECO:0000256" key="2">
    <source>
        <dbReference type="ARBA" id="ARBA00005346"/>
    </source>
</evidence>
<dbReference type="Proteomes" id="UP001595617">
    <property type="component" value="Unassembled WGS sequence"/>
</dbReference>
<feature type="transmembrane region" description="Helical" evidence="8">
    <location>
        <begin position="413"/>
        <end position="432"/>
    </location>
</feature>
<feature type="transmembrane region" description="Helical" evidence="8">
    <location>
        <begin position="238"/>
        <end position="258"/>
    </location>
</feature>
<evidence type="ECO:0000256" key="6">
    <source>
        <dbReference type="ARBA" id="ARBA00023136"/>
    </source>
</evidence>
<gene>
    <name evidence="10" type="ORF">ACFOOG_12320</name>
</gene>
<reference evidence="11" key="1">
    <citation type="journal article" date="2019" name="Int. J. Syst. Evol. Microbiol.">
        <title>The Global Catalogue of Microorganisms (GCM) 10K type strain sequencing project: providing services to taxonomists for standard genome sequencing and annotation.</title>
        <authorList>
            <consortium name="The Broad Institute Genomics Platform"/>
            <consortium name="The Broad Institute Genome Sequencing Center for Infectious Disease"/>
            <person name="Wu L."/>
            <person name="Ma J."/>
        </authorList>
    </citation>
    <scope>NUCLEOTIDE SEQUENCE [LARGE SCALE GENOMIC DNA]</scope>
    <source>
        <strain evidence="11">IBRC 10765</strain>
    </source>
</reference>
<evidence type="ECO:0000256" key="1">
    <source>
        <dbReference type="ARBA" id="ARBA00004651"/>
    </source>
</evidence>
<feature type="transmembrane region" description="Helical" evidence="8">
    <location>
        <begin position="278"/>
        <end position="297"/>
    </location>
</feature>
<feature type="transmembrane region" description="Helical" evidence="8">
    <location>
        <begin position="453"/>
        <end position="472"/>
    </location>
</feature>
<feature type="transmembrane region" description="Helical" evidence="8">
    <location>
        <begin position="33"/>
        <end position="50"/>
    </location>
</feature>
<dbReference type="PANTHER" id="PTHR42703:SF1">
    <property type="entry name" value="NA(+)_H(+) ANTIPORTER SUBUNIT D1"/>
    <property type="match status" value="1"/>
</dbReference>
<evidence type="ECO:0000256" key="5">
    <source>
        <dbReference type="ARBA" id="ARBA00022989"/>
    </source>
</evidence>
<keyword evidence="6 8" id="KW-0472">Membrane</keyword>
<keyword evidence="5 8" id="KW-1133">Transmembrane helix</keyword>
<dbReference type="PRINTS" id="PR01437">
    <property type="entry name" value="NUOXDRDTASE4"/>
</dbReference>
<feature type="transmembrane region" description="Helical" evidence="8">
    <location>
        <begin position="109"/>
        <end position="126"/>
    </location>
</feature>
<evidence type="ECO:0000256" key="7">
    <source>
        <dbReference type="RuleBase" id="RU000320"/>
    </source>
</evidence>
<dbReference type="InterPro" id="IPR050586">
    <property type="entry name" value="CPA3_Na-H_Antiporter_D"/>
</dbReference>
<feature type="transmembrane region" description="Helical" evidence="8">
    <location>
        <begin position="374"/>
        <end position="393"/>
    </location>
</feature>
<keyword evidence="4 7" id="KW-0812">Transmembrane</keyword>
<feature type="domain" description="NADH:quinone oxidoreductase/Mrp antiporter transmembrane" evidence="9">
    <location>
        <begin position="128"/>
        <end position="419"/>
    </location>
</feature>
<feature type="transmembrane region" description="Helical" evidence="8">
    <location>
        <begin position="132"/>
        <end position="151"/>
    </location>
</feature>
<comment type="subcellular location">
    <subcellularLocation>
        <location evidence="1">Cell membrane</location>
        <topology evidence="1">Multi-pass membrane protein</topology>
    </subcellularLocation>
    <subcellularLocation>
        <location evidence="7">Membrane</location>
        <topology evidence="7">Multi-pass membrane protein</topology>
    </subcellularLocation>
</comment>
<accession>A0ABV8A1W4</accession>
<keyword evidence="11" id="KW-1185">Reference proteome</keyword>
<feature type="transmembrane region" description="Helical" evidence="8">
    <location>
        <begin position="328"/>
        <end position="353"/>
    </location>
</feature>
<dbReference type="RefSeq" id="WP_380696951.1">
    <property type="nucleotide sequence ID" value="NZ_JBHRYR010000003.1"/>
</dbReference>
<comment type="similarity">
    <text evidence="2">Belongs to the CPA3 antiporters (TC 2.A.63) subunit D family.</text>
</comment>
<evidence type="ECO:0000256" key="4">
    <source>
        <dbReference type="ARBA" id="ARBA00022692"/>
    </source>
</evidence>
<dbReference type="EMBL" id="JBHRYR010000003">
    <property type="protein sequence ID" value="MFC3853621.1"/>
    <property type="molecule type" value="Genomic_DNA"/>
</dbReference>
<evidence type="ECO:0000259" key="9">
    <source>
        <dbReference type="Pfam" id="PF00361"/>
    </source>
</evidence>
<organism evidence="10 11">
    <name type="scientific">Saccharospirillum mangrovi</name>
    <dbReference type="NCBI Taxonomy" id="2161747"/>
    <lineage>
        <taxon>Bacteria</taxon>
        <taxon>Pseudomonadati</taxon>
        <taxon>Pseudomonadota</taxon>
        <taxon>Gammaproteobacteria</taxon>
        <taxon>Oceanospirillales</taxon>
        <taxon>Saccharospirillaceae</taxon>
        <taxon>Saccharospirillum</taxon>
    </lineage>
</organism>
<dbReference type="InterPro" id="IPR001750">
    <property type="entry name" value="ND/Mrp_TM"/>
</dbReference>
<sequence>MMQHWITLPVIWPLLTGVLLIFMARASRDAKRIVSVTSAVLAVPMMWVLLQQAATGDYQVYAVGNWVPPFGIVLVLDRLAAMMLMMTAVLAMLALLYGIRGDDKPGRNFHPLFHFQLMGIQGAFLTGDIFNLFVFFEILLISSYGLLMHGAGPARTRATLHYVILNLTGSALFLIGVGTLYGVLGTLNMADMVLAMRDVPAADLPLARAGGLILLIVFGLKAAMLPLYFWLPNAYSSASPSVASLFAIMTKVGVYSILRVHGLLFGDGAGAVAGSIDAWLWPIAALTMVFGAIGVIGARTLKRVVSYLVIVSVGTLLIVVASNHEPTLIGGLFYLIHSTFITAALFLLADIIAGQRGAVLDDLSPAPVVAQPRLLGVIFFFSAASVAGLPPLSGFIGKALILQGSAGQSFAPLMWLILLAAGLVALISLSRAGSTIFWRVTEQPNSGRKADKMKLLVAGVLLMISPALSIFGEPVIQYVSATAAQVMDVDSYVRAVLGSTQRGGF</sequence>
<feature type="transmembrane region" description="Helical" evidence="8">
    <location>
        <begin position="6"/>
        <end position="26"/>
    </location>
</feature>
<feature type="transmembrane region" description="Helical" evidence="8">
    <location>
        <begin position="70"/>
        <end position="97"/>
    </location>
</feature>
<dbReference type="NCBIfam" id="NF009309">
    <property type="entry name" value="PRK12666.1"/>
    <property type="match status" value="1"/>
</dbReference>
<evidence type="ECO:0000313" key="11">
    <source>
        <dbReference type="Proteomes" id="UP001595617"/>
    </source>
</evidence>
<evidence type="ECO:0000256" key="8">
    <source>
        <dbReference type="SAM" id="Phobius"/>
    </source>
</evidence>
<proteinExistence type="inferred from homology"/>
<feature type="transmembrane region" description="Helical" evidence="8">
    <location>
        <begin position="163"/>
        <end position="187"/>
    </location>
</feature>
<feature type="transmembrane region" description="Helical" evidence="8">
    <location>
        <begin position="207"/>
        <end position="231"/>
    </location>
</feature>